<feature type="compositionally biased region" description="Acidic residues" evidence="1">
    <location>
        <begin position="19"/>
        <end position="32"/>
    </location>
</feature>
<evidence type="ECO:0000313" key="2">
    <source>
        <dbReference type="Proteomes" id="UP000046393"/>
    </source>
</evidence>
<name>A0A0N5B0M7_9BILA</name>
<organism evidence="2 3">
    <name type="scientific">Syphacia muris</name>
    <dbReference type="NCBI Taxonomy" id="451379"/>
    <lineage>
        <taxon>Eukaryota</taxon>
        <taxon>Metazoa</taxon>
        <taxon>Ecdysozoa</taxon>
        <taxon>Nematoda</taxon>
        <taxon>Chromadorea</taxon>
        <taxon>Rhabditida</taxon>
        <taxon>Spirurina</taxon>
        <taxon>Oxyuridomorpha</taxon>
        <taxon>Oxyuroidea</taxon>
        <taxon>Oxyuridae</taxon>
        <taxon>Syphacia</taxon>
    </lineage>
</organism>
<feature type="region of interest" description="Disordered" evidence="1">
    <location>
        <begin position="1"/>
        <end position="32"/>
    </location>
</feature>
<proteinExistence type="predicted"/>
<keyword evidence="2" id="KW-1185">Reference proteome</keyword>
<evidence type="ECO:0000313" key="3">
    <source>
        <dbReference type="WBParaSite" id="SMUV_0001082901-mRNA-1"/>
    </source>
</evidence>
<sequence>MEDEKKTVDIFVDKRNEGNDNDDEKVEEPELVEDDDDVECLLVVVTAFDVSVECDTDDKLEKLKIL</sequence>
<dbReference type="WBParaSite" id="SMUV_0001082901-mRNA-1">
    <property type="protein sequence ID" value="SMUV_0001082901-mRNA-1"/>
    <property type="gene ID" value="SMUV_0001082901"/>
</dbReference>
<dbReference type="Proteomes" id="UP000046393">
    <property type="component" value="Unplaced"/>
</dbReference>
<accession>A0A0N5B0M7</accession>
<protein>
    <submittedName>
        <fullName evidence="3">Uncharacterized protein</fullName>
    </submittedName>
</protein>
<evidence type="ECO:0000256" key="1">
    <source>
        <dbReference type="SAM" id="MobiDB-lite"/>
    </source>
</evidence>
<dbReference type="AlphaFoldDB" id="A0A0N5B0M7"/>
<reference evidence="3" key="1">
    <citation type="submission" date="2017-02" db="UniProtKB">
        <authorList>
            <consortium name="WormBaseParasite"/>
        </authorList>
    </citation>
    <scope>IDENTIFICATION</scope>
</reference>
<feature type="compositionally biased region" description="Basic and acidic residues" evidence="1">
    <location>
        <begin position="1"/>
        <end position="18"/>
    </location>
</feature>